<gene>
    <name evidence="6" type="ORF">JCM21531_4153</name>
</gene>
<accession>W4VAU1</accession>
<proteinExistence type="predicted"/>
<dbReference type="InterPro" id="IPR050321">
    <property type="entry name" value="Glycosyltr_2/OpgH_subfam"/>
</dbReference>
<comment type="caution">
    <text evidence="6">The sequence shown here is derived from an EMBL/GenBank/DDBJ whole genome shotgun (WGS) entry which is preliminary data.</text>
</comment>
<dbReference type="PANTHER" id="PTHR43867:SF2">
    <property type="entry name" value="CELLULOSE SYNTHASE CATALYTIC SUBUNIT A [UDP-FORMING]"/>
    <property type="match status" value="1"/>
</dbReference>
<sequence length="120" mass="13647">MKDAIPDNTVLSHDLLEGSYVRAGLVTDIEFIDGYPSKLNSYAMRLHRWVRGDWQLLPWLCSKTRDRRGNKIKNPLSLISKWKILDNLRRSLVAPSLILLIALGFSVLPGSPFFWLGVAL</sequence>
<dbReference type="RefSeq" id="WP_038291109.1">
    <property type="nucleotide sequence ID" value="NZ_BAVR01000076.1"/>
</dbReference>
<dbReference type="EMBL" id="BAVR01000076">
    <property type="protein sequence ID" value="GAE90530.1"/>
    <property type="molecule type" value="Genomic_DNA"/>
</dbReference>
<dbReference type="STRING" id="1294263.JCM21531_4153"/>
<evidence type="ECO:0000256" key="2">
    <source>
        <dbReference type="ARBA" id="ARBA00022676"/>
    </source>
</evidence>
<keyword evidence="3" id="KW-0808">Transferase</keyword>
<dbReference type="Proteomes" id="UP000019109">
    <property type="component" value="Unassembled WGS sequence"/>
</dbReference>
<name>W4VAU1_9FIRM</name>
<dbReference type="GO" id="GO:0005886">
    <property type="term" value="C:plasma membrane"/>
    <property type="evidence" value="ECO:0007669"/>
    <property type="project" value="TreeGrafter"/>
</dbReference>
<protein>
    <submittedName>
        <fullName evidence="6">Cyclic beta-1,2-glucan synthase</fullName>
    </submittedName>
</protein>
<comment type="subcellular location">
    <subcellularLocation>
        <location evidence="1">Membrane</location>
        <topology evidence="1">Multi-pass membrane protein</topology>
    </subcellularLocation>
</comment>
<evidence type="ECO:0000256" key="1">
    <source>
        <dbReference type="ARBA" id="ARBA00004141"/>
    </source>
</evidence>
<keyword evidence="5" id="KW-0472">Membrane</keyword>
<keyword evidence="5" id="KW-0812">Transmembrane</keyword>
<dbReference type="AlphaFoldDB" id="W4VAU1"/>
<keyword evidence="7" id="KW-1185">Reference proteome</keyword>
<organism evidence="6 7">
    <name type="scientific">Acetivibrio straminisolvens JCM 21531</name>
    <dbReference type="NCBI Taxonomy" id="1294263"/>
    <lineage>
        <taxon>Bacteria</taxon>
        <taxon>Bacillati</taxon>
        <taxon>Bacillota</taxon>
        <taxon>Clostridia</taxon>
        <taxon>Eubacteriales</taxon>
        <taxon>Oscillospiraceae</taxon>
        <taxon>Acetivibrio</taxon>
    </lineage>
</organism>
<evidence type="ECO:0000256" key="5">
    <source>
        <dbReference type="SAM" id="Phobius"/>
    </source>
</evidence>
<dbReference type="PANTHER" id="PTHR43867">
    <property type="entry name" value="CELLULOSE SYNTHASE CATALYTIC SUBUNIT A [UDP-FORMING]"/>
    <property type="match status" value="1"/>
</dbReference>
<feature type="transmembrane region" description="Helical" evidence="5">
    <location>
        <begin position="92"/>
        <end position="115"/>
    </location>
</feature>
<evidence type="ECO:0000313" key="7">
    <source>
        <dbReference type="Proteomes" id="UP000019109"/>
    </source>
</evidence>
<evidence type="ECO:0000256" key="3">
    <source>
        <dbReference type="ARBA" id="ARBA00022679"/>
    </source>
</evidence>
<keyword evidence="4 5" id="KW-1133">Transmembrane helix</keyword>
<evidence type="ECO:0000313" key="6">
    <source>
        <dbReference type="EMBL" id="GAE90530.1"/>
    </source>
</evidence>
<evidence type="ECO:0000256" key="4">
    <source>
        <dbReference type="ARBA" id="ARBA00022989"/>
    </source>
</evidence>
<reference evidence="6" key="1">
    <citation type="journal article" date="2014" name="Genome Announc.">
        <title>Draft Genome Sequence of Clostridium straminisolvens Strain JCM 21531T, Isolated from a Cellulose-Degrading Bacterial Community.</title>
        <authorList>
            <person name="Yuki M."/>
            <person name="Oshima K."/>
            <person name="Suda W."/>
            <person name="Sakamoto M."/>
            <person name="Kitamura K."/>
            <person name="Iida T."/>
            <person name="Hattori M."/>
            <person name="Ohkuma M."/>
        </authorList>
    </citation>
    <scope>NUCLEOTIDE SEQUENCE [LARGE SCALE GENOMIC DNA]</scope>
    <source>
        <strain evidence="6">JCM 21531</strain>
    </source>
</reference>
<keyword evidence="2" id="KW-0328">Glycosyltransferase</keyword>
<dbReference type="GO" id="GO:0016758">
    <property type="term" value="F:hexosyltransferase activity"/>
    <property type="evidence" value="ECO:0007669"/>
    <property type="project" value="TreeGrafter"/>
</dbReference>